<keyword evidence="2" id="KW-0812">Transmembrane</keyword>
<evidence type="ECO:0000256" key="1">
    <source>
        <dbReference type="SAM" id="MobiDB-lite"/>
    </source>
</evidence>
<feature type="compositionally biased region" description="Polar residues" evidence="1">
    <location>
        <begin position="227"/>
        <end position="248"/>
    </location>
</feature>
<gene>
    <name evidence="3" type="ORF">TEA_012277</name>
</gene>
<keyword evidence="4" id="KW-1185">Reference proteome</keyword>
<sequence>MSRAVRSSSGHVIREQLNKVFSRKMNWGCICKMGKEWIKDPMNMALFVRIVGVGVSGALLLNLGYKRSVRPAIGVGICISVAIAAPAIAGVYCIVSPLGKDYHSETDEESQAHITTAERLEFGNMYVHIATFLLFCMAPFWIFNLAAVNINNESVREALGVTGIFLYVADFTLWLFCCWCSLADEVRTANSYDIVEQKFCTKQVDGCGQLQISPLPREDGDSEYRSGPSSPLGNISAPSQITKANSTIPDGHLPLEEEESHTGGMDETIASPAPSLIQREAN</sequence>
<dbReference type="Proteomes" id="UP000306102">
    <property type="component" value="Unassembled WGS sequence"/>
</dbReference>
<evidence type="ECO:0000313" key="4">
    <source>
        <dbReference type="Proteomes" id="UP000306102"/>
    </source>
</evidence>
<protein>
    <submittedName>
        <fullName evidence="3">Uncharacterized protein</fullName>
    </submittedName>
</protein>
<dbReference type="AlphaFoldDB" id="A0A4V3WL25"/>
<dbReference type="GO" id="GO:0051762">
    <property type="term" value="P:sesquiterpene biosynthetic process"/>
    <property type="evidence" value="ECO:0007669"/>
    <property type="project" value="TreeGrafter"/>
</dbReference>
<dbReference type="STRING" id="542762.A0A4V3WL25"/>
<organism evidence="3 4">
    <name type="scientific">Camellia sinensis var. sinensis</name>
    <name type="common">China tea</name>
    <dbReference type="NCBI Taxonomy" id="542762"/>
    <lineage>
        <taxon>Eukaryota</taxon>
        <taxon>Viridiplantae</taxon>
        <taxon>Streptophyta</taxon>
        <taxon>Embryophyta</taxon>
        <taxon>Tracheophyta</taxon>
        <taxon>Spermatophyta</taxon>
        <taxon>Magnoliopsida</taxon>
        <taxon>eudicotyledons</taxon>
        <taxon>Gunneridae</taxon>
        <taxon>Pentapetalae</taxon>
        <taxon>asterids</taxon>
        <taxon>Ericales</taxon>
        <taxon>Theaceae</taxon>
        <taxon>Camellia</taxon>
    </lineage>
</organism>
<proteinExistence type="predicted"/>
<dbReference type="PANTHER" id="PTHR31045">
    <property type="entry name" value="PLAC8 FAMILY PROTEIN-RELATED"/>
    <property type="match status" value="1"/>
</dbReference>
<dbReference type="PANTHER" id="PTHR31045:SF30">
    <property type="entry name" value="PLAC8 FAMILY PROTEIN"/>
    <property type="match status" value="1"/>
</dbReference>
<feature type="transmembrane region" description="Helical" evidence="2">
    <location>
        <begin position="72"/>
        <end position="95"/>
    </location>
</feature>
<evidence type="ECO:0000256" key="2">
    <source>
        <dbReference type="SAM" id="Phobius"/>
    </source>
</evidence>
<dbReference type="EMBL" id="SDRB02011041">
    <property type="protein sequence ID" value="THG03127.1"/>
    <property type="molecule type" value="Genomic_DNA"/>
</dbReference>
<feature type="transmembrane region" description="Helical" evidence="2">
    <location>
        <begin position="46"/>
        <end position="65"/>
    </location>
</feature>
<evidence type="ECO:0000313" key="3">
    <source>
        <dbReference type="EMBL" id="THG03127.1"/>
    </source>
</evidence>
<name>A0A4V3WL25_CAMSN</name>
<feature type="region of interest" description="Disordered" evidence="1">
    <location>
        <begin position="212"/>
        <end position="282"/>
    </location>
</feature>
<reference evidence="3 4" key="1">
    <citation type="journal article" date="2018" name="Proc. Natl. Acad. Sci. U.S.A.">
        <title>Draft genome sequence of Camellia sinensis var. sinensis provides insights into the evolution of the tea genome and tea quality.</title>
        <authorList>
            <person name="Wei C."/>
            <person name="Yang H."/>
            <person name="Wang S."/>
            <person name="Zhao J."/>
            <person name="Liu C."/>
            <person name="Gao L."/>
            <person name="Xia E."/>
            <person name="Lu Y."/>
            <person name="Tai Y."/>
            <person name="She G."/>
            <person name="Sun J."/>
            <person name="Cao H."/>
            <person name="Tong W."/>
            <person name="Gao Q."/>
            <person name="Li Y."/>
            <person name="Deng W."/>
            <person name="Jiang X."/>
            <person name="Wang W."/>
            <person name="Chen Q."/>
            <person name="Zhang S."/>
            <person name="Li H."/>
            <person name="Wu J."/>
            <person name="Wang P."/>
            <person name="Li P."/>
            <person name="Shi C."/>
            <person name="Zheng F."/>
            <person name="Jian J."/>
            <person name="Huang B."/>
            <person name="Shan D."/>
            <person name="Shi M."/>
            <person name="Fang C."/>
            <person name="Yue Y."/>
            <person name="Li F."/>
            <person name="Li D."/>
            <person name="Wei S."/>
            <person name="Han B."/>
            <person name="Jiang C."/>
            <person name="Yin Y."/>
            <person name="Xia T."/>
            <person name="Zhang Z."/>
            <person name="Bennetzen J.L."/>
            <person name="Zhao S."/>
            <person name="Wan X."/>
        </authorList>
    </citation>
    <scope>NUCLEOTIDE SEQUENCE [LARGE SCALE GENOMIC DNA]</scope>
    <source>
        <strain evidence="4">cv. Shuchazao</strain>
        <tissue evidence="3">Leaf</tissue>
    </source>
</reference>
<accession>A0A4V3WL25</accession>
<keyword evidence="2" id="KW-1133">Transmembrane helix</keyword>
<comment type="caution">
    <text evidence="3">The sequence shown here is derived from an EMBL/GenBank/DDBJ whole genome shotgun (WGS) entry which is preliminary data.</text>
</comment>
<feature type="transmembrane region" description="Helical" evidence="2">
    <location>
        <begin position="158"/>
        <end position="176"/>
    </location>
</feature>
<dbReference type="GO" id="GO:0009975">
    <property type="term" value="F:cyclase activity"/>
    <property type="evidence" value="ECO:0007669"/>
    <property type="project" value="TreeGrafter"/>
</dbReference>
<keyword evidence="2" id="KW-0472">Membrane</keyword>
<feature type="transmembrane region" description="Helical" evidence="2">
    <location>
        <begin position="125"/>
        <end position="146"/>
    </location>
</feature>